<reference evidence="1 2" key="1">
    <citation type="submission" date="2018-08" db="EMBL/GenBank/DDBJ databases">
        <authorList>
            <person name="Khan S.A."/>
            <person name="Jeon C.O."/>
            <person name="Chun B.H."/>
            <person name="Jeong S.E."/>
        </authorList>
    </citation>
    <scope>NUCLEOTIDE SEQUENCE [LARGE SCALE GENOMIC DNA]</scope>
    <source>
        <strain evidence="1 2">S-16</strain>
    </source>
</reference>
<name>A0A3N7HQW4_9BURK</name>
<accession>A0A3N7HQW4</accession>
<gene>
    <name evidence="1" type="ORF">DZC73_18830</name>
</gene>
<comment type="caution">
    <text evidence="1">The sequence shown here is derived from an EMBL/GenBank/DDBJ whole genome shotgun (WGS) entry which is preliminary data.</text>
</comment>
<evidence type="ECO:0008006" key="3">
    <source>
        <dbReference type="Google" id="ProtNLM"/>
    </source>
</evidence>
<dbReference type="EMBL" id="QUSW01000005">
    <property type="protein sequence ID" value="RQP23171.1"/>
    <property type="molecule type" value="Genomic_DNA"/>
</dbReference>
<evidence type="ECO:0000313" key="2">
    <source>
        <dbReference type="Proteomes" id="UP000267464"/>
    </source>
</evidence>
<sequence>MSIDLEADHAQEIVPAVIATLQLWRRAVEQAACSLRRFQWKSEYETNEQLFTKNVVIPLLQKAGYDHVRYNHGISERGKDVLFSEIDKFGRIRHCAAQVKAGDLSQSNATLLNALLNQIDDAFSLPVRGPGQNEQYYIADLYIVVSGKITSEAIERLNGKLDRRLIGSVHFFDRSHIESLAGSLWQRR</sequence>
<dbReference type="AlphaFoldDB" id="A0A3N7HQW4"/>
<proteinExistence type="predicted"/>
<evidence type="ECO:0000313" key="1">
    <source>
        <dbReference type="EMBL" id="RQP23171.1"/>
    </source>
</evidence>
<dbReference type="Proteomes" id="UP000267464">
    <property type="component" value="Unassembled WGS sequence"/>
</dbReference>
<reference evidence="1 2" key="2">
    <citation type="submission" date="2018-12" db="EMBL/GenBank/DDBJ databases">
        <title>Rhizobacter gummiphilus sp. nov., a rubber-degrading bacterium isolated from the soil of a botanical garden in Japan.</title>
        <authorList>
            <person name="Shunsuke S.S."/>
        </authorList>
    </citation>
    <scope>NUCLEOTIDE SEQUENCE [LARGE SCALE GENOMIC DNA]</scope>
    <source>
        <strain evidence="1 2">S-16</strain>
    </source>
</reference>
<keyword evidence="2" id="KW-1185">Reference proteome</keyword>
<protein>
    <recommendedName>
        <fullName evidence="3">Restriction endonuclease type IV Mrr domain-containing protein</fullName>
    </recommendedName>
</protein>
<organism evidence="1 2">
    <name type="scientific">Piscinibacter terrae</name>
    <dbReference type="NCBI Taxonomy" id="2496871"/>
    <lineage>
        <taxon>Bacteria</taxon>
        <taxon>Pseudomonadati</taxon>
        <taxon>Pseudomonadota</taxon>
        <taxon>Betaproteobacteria</taxon>
        <taxon>Burkholderiales</taxon>
        <taxon>Sphaerotilaceae</taxon>
        <taxon>Piscinibacter</taxon>
    </lineage>
</organism>